<dbReference type="Gene3D" id="3.50.50.60">
    <property type="entry name" value="FAD/NAD(P)-binding domain"/>
    <property type="match status" value="2"/>
</dbReference>
<dbReference type="Pfam" id="PF00743">
    <property type="entry name" value="FMO-like"/>
    <property type="match status" value="1"/>
</dbReference>
<reference evidence="5" key="1">
    <citation type="submission" date="2020-05" db="EMBL/GenBank/DDBJ databases">
        <authorList>
            <person name="Chiriac C."/>
            <person name="Salcher M."/>
            <person name="Ghai R."/>
            <person name="Kavagutti S V."/>
        </authorList>
    </citation>
    <scope>NUCLEOTIDE SEQUENCE</scope>
</reference>
<dbReference type="PANTHER" id="PTHR43098">
    <property type="entry name" value="L-ORNITHINE N(5)-MONOOXYGENASE-RELATED"/>
    <property type="match status" value="1"/>
</dbReference>
<dbReference type="InterPro" id="IPR050775">
    <property type="entry name" value="FAD-binding_Monooxygenases"/>
</dbReference>
<dbReference type="EMBL" id="CAFAAJ010000021">
    <property type="protein sequence ID" value="CAB4793919.1"/>
    <property type="molecule type" value="Genomic_DNA"/>
</dbReference>
<evidence type="ECO:0000256" key="3">
    <source>
        <dbReference type="ARBA" id="ARBA00022857"/>
    </source>
</evidence>
<organism evidence="5">
    <name type="scientific">freshwater metagenome</name>
    <dbReference type="NCBI Taxonomy" id="449393"/>
    <lineage>
        <taxon>unclassified sequences</taxon>
        <taxon>metagenomes</taxon>
        <taxon>ecological metagenomes</taxon>
    </lineage>
</organism>
<name>A0A6J6XC68_9ZZZZ</name>
<dbReference type="InterPro" id="IPR020946">
    <property type="entry name" value="Flavin_mOase-like"/>
</dbReference>
<protein>
    <submittedName>
        <fullName evidence="5">Unannotated protein</fullName>
    </submittedName>
</protein>
<sequence>MVDVGMGGVVMGTRPAVRNGEEYHDFLVIGAGICGIYQLIKLREIGADALVLDKNADVGGTWFNNRYPGCRFDSESYTYGLSFSEEVLQEWDWTEHFSPQPETLRYLNFLTDKFNLRKDMQFGCMVTSMQWEESSRTWGVALEDGRTYRSRFVVTALGLLSAKTPPRYPGMERFRGLSFHTYDWPHDPPSLAGKRVAVIGTGATGVQVISAIADQVGELYVYQRRPNWCAPLHNRKITPEEMADIRSRYDEIFEKCAKTPGGFVHGPDPRSFFEVPAEERQAFWEHLYSTPGFEKWVGNFREVLMDEHANAEFTEFIANKIRERVKDPELAEKLIPRDHGFGVQRVPLETRYFEAYNRDNVHLIEIEKTPIVEITENGILCSDGEREFDIIVYATGFDAVTGAFDRIEITGVGGQRLKDLWDDDPHTYLGVFVHGFPNLFMLAGPQGASNSTNFPRAIETGVNWTTDLYRYALDHGYERVEATLDAQSQWADEVRAMYSMLLLRNAKSWFTGYNENVDGHNRSRNLIYNGGAPRYRKTIEKVADAGYTGVDFA</sequence>
<keyword evidence="3" id="KW-0521">NADP</keyword>
<keyword evidence="2" id="KW-0274">FAD</keyword>
<keyword evidence="1" id="KW-0285">Flavoprotein</keyword>
<evidence type="ECO:0000256" key="4">
    <source>
        <dbReference type="ARBA" id="ARBA00023002"/>
    </source>
</evidence>
<keyword evidence="4" id="KW-0560">Oxidoreductase</keyword>
<dbReference type="GO" id="GO:0004499">
    <property type="term" value="F:N,N-dimethylaniline monooxygenase activity"/>
    <property type="evidence" value="ECO:0007669"/>
    <property type="project" value="InterPro"/>
</dbReference>
<dbReference type="PANTHER" id="PTHR43098:SF5">
    <property type="entry name" value="DUAL-FUNCTIONAL MONOOXYGENASE_METHYLTRANSFERASE PSOF"/>
    <property type="match status" value="1"/>
</dbReference>
<evidence type="ECO:0000313" key="5">
    <source>
        <dbReference type="EMBL" id="CAB4793919.1"/>
    </source>
</evidence>
<accession>A0A6J6XC68</accession>
<evidence type="ECO:0000256" key="2">
    <source>
        <dbReference type="ARBA" id="ARBA00022827"/>
    </source>
</evidence>
<evidence type="ECO:0000256" key="1">
    <source>
        <dbReference type="ARBA" id="ARBA00022630"/>
    </source>
</evidence>
<proteinExistence type="predicted"/>
<gene>
    <name evidence="5" type="ORF">UFOPK3001_00492</name>
</gene>
<dbReference type="SUPFAM" id="SSF51905">
    <property type="entry name" value="FAD/NAD(P)-binding domain"/>
    <property type="match status" value="3"/>
</dbReference>
<dbReference type="InterPro" id="IPR036188">
    <property type="entry name" value="FAD/NAD-bd_sf"/>
</dbReference>
<dbReference type="GO" id="GO:0050660">
    <property type="term" value="F:flavin adenine dinucleotide binding"/>
    <property type="evidence" value="ECO:0007669"/>
    <property type="project" value="InterPro"/>
</dbReference>
<dbReference type="GO" id="GO:0050661">
    <property type="term" value="F:NADP binding"/>
    <property type="evidence" value="ECO:0007669"/>
    <property type="project" value="InterPro"/>
</dbReference>
<dbReference type="AlphaFoldDB" id="A0A6J6XC68"/>